<feature type="compositionally biased region" description="Polar residues" evidence="4">
    <location>
        <begin position="527"/>
        <end position="540"/>
    </location>
</feature>
<evidence type="ECO:0000256" key="1">
    <source>
        <dbReference type="ARBA" id="ARBA00022443"/>
    </source>
</evidence>
<feature type="domain" description="SH3" evidence="5">
    <location>
        <begin position="80"/>
        <end position="139"/>
    </location>
</feature>
<name>A0AAV7TKP9_PLEWA</name>
<evidence type="ECO:0000256" key="4">
    <source>
        <dbReference type="SAM" id="MobiDB-lite"/>
    </source>
</evidence>
<dbReference type="InterPro" id="IPR036028">
    <property type="entry name" value="SH3-like_dom_sf"/>
</dbReference>
<comment type="caution">
    <text evidence="6">The sequence shown here is derived from an EMBL/GenBank/DDBJ whole genome shotgun (WGS) entry which is preliminary data.</text>
</comment>
<reference evidence="6" key="1">
    <citation type="journal article" date="2022" name="bioRxiv">
        <title>Sequencing and chromosome-scale assembly of the giantPleurodeles waltlgenome.</title>
        <authorList>
            <person name="Brown T."/>
            <person name="Elewa A."/>
            <person name="Iarovenko S."/>
            <person name="Subramanian E."/>
            <person name="Araus A.J."/>
            <person name="Petzold A."/>
            <person name="Susuki M."/>
            <person name="Suzuki K.-i.T."/>
            <person name="Hayashi T."/>
            <person name="Toyoda A."/>
            <person name="Oliveira C."/>
            <person name="Osipova E."/>
            <person name="Leigh N.D."/>
            <person name="Simon A."/>
            <person name="Yun M.H."/>
        </authorList>
    </citation>
    <scope>NUCLEOTIDE SEQUENCE</scope>
    <source>
        <strain evidence="6">20211129_DDA</strain>
        <tissue evidence="6">Liver</tissue>
    </source>
</reference>
<dbReference type="AlphaFoldDB" id="A0AAV7TKP9"/>
<feature type="domain" description="SH3" evidence="5">
    <location>
        <begin position="1"/>
        <end position="59"/>
    </location>
</feature>
<evidence type="ECO:0000313" key="7">
    <source>
        <dbReference type="Proteomes" id="UP001066276"/>
    </source>
</evidence>
<dbReference type="Gene3D" id="2.30.30.40">
    <property type="entry name" value="SH3 Domains"/>
    <property type="match status" value="3"/>
</dbReference>
<feature type="domain" description="SH3" evidence="5">
    <location>
        <begin position="186"/>
        <end position="247"/>
    </location>
</feature>
<protein>
    <recommendedName>
        <fullName evidence="5">SH3 domain-containing protein</fullName>
    </recommendedName>
</protein>
<evidence type="ECO:0000256" key="3">
    <source>
        <dbReference type="SAM" id="Coils"/>
    </source>
</evidence>
<dbReference type="PANTHER" id="PTHR14167">
    <property type="entry name" value="SH3 DOMAIN-CONTAINING"/>
    <property type="match status" value="1"/>
</dbReference>
<evidence type="ECO:0000259" key="5">
    <source>
        <dbReference type="PROSITE" id="PS50002"/>
    </source>
</evidence>
<keyword evidence="7" id="KW-1185">Reference proteome</keyword>
<dbReference type="InterPro" id="IPR001452">
    <property type="entry name" value="SH3_domain"/>
</dbReference>
<feature type="compositionally biased region" description="Basic and acidic residues" evidence="4">
    <location>
        <begin position="374"/>
        <end position="387"/>
    </location>
</feature>
<dbReference type="Pfam" id="PF07653">
    <property type="entry name" value="SH3_2"/>
    <property type="match status" value="3"/>
</dbReference>
<feature type="compositionally biased region" description="Basic and acidic residues" evidence="4">
    <location>
        <begin position="470"/>
        <end position="494"/>
    </location>
</feature>
<dbReference type="CDD" id="cd12142">
    <property type="entry name" value="SH3_D21-like"/>
    <property type="match status" value="1"/>
</dbReference>
<dbReference type="SMART" id="SM00326">
    <property type="entry name" value="SH3"/>
    <property type="match status" value="3"/>
</dbReference>
<feature type="compositionally biased region" description="Polar residues" evidence="4">
    <location>
        <begin position="169"/>
        <end position="183"/>
    </location>
</feature>
<feature type="compositionally biased region" description="Basic and acidic residues" evidence="4">
    <location>
        <begin position="344"/>
        <end position="361"/>
    </location>
</feature>
<feature type="region of interest" description="Disordered" evidence="4">
    <location>
        <begin position="328"/>
        <end position="553"/>
    </location>
</feature>
<sequence>MVDVLVMINYEGLQEDELHLKAGDIIKNVKKAAEDGWMEGELKGKRGVFPMQFVKEIPPSLMGDGNNKYPRSLRKGKAKVPQRWCKVEFSYTPEKPDELELTSGEIVEVIQEIEDGWWLGKKGEKIGAFPSNFVQECKVPPAVQVLESSKNNKPRQRLEEATFCPNGQDKATTQENTSAKNNSKGTRKEFCKVMFDYLASNNDELSLKTGDIILVLRKETEDDGWWEGEFNGKTGMFPDNFVMLLSPVASLKSDKPPARKSTVKAAVKPDFAVPEKKPAEVTKPQNQVLKDQKVKPDFAVPEKKPAEVTKPQNQVLKDQKVKPDFTMPEKKPVEVIKSPIQTTKDQKGIKADMVTEKKVADGCKPQTAAMNNQKETKDTKNDSENKLAHPPLKKAAPAPPVPLKLKTSFKNSDRPDGNFLPKPVEPVKENTLETENGEFDALVVSSAKLSHPTSDRPKMAGKRPPTNHNHSPEKDEEIVKQKDPKVEEVEERPKSKAPSKVKEPQQASPWSPAPVRESAPTDPPQASPSQPQNKKTQPAKTSPGVPETKTKTEVELGDKVTLLDLKSEIQSLKVLMEALKTQYERDMRNINAELKEEKAKRMALQVEVERVKKHVPL</sequence>
<dbReference type="InterPro" id="IPR050384">
    <property type="entry name" value="Endophilin_SH3RF"/>
</dbReference>
<dbReference type="Proteomes" id="UP001066276">
    <property type="component" value="Chromosome 3_2"/>
</dbReference>
<dbReference type="GO" id="GO:0016477">
    <property type="term" value="P:cell migration"/>
    <property type="evidence" value="ECO:0007669"/>
    <property type="project" value="TreeGrafter"/>
</dbReference>
<dbReference type="EMBL" id="JANPWB010000006">
    <property type="protein sequence ID" value="KAJ1176790.1"/>
    <property type="molecule type" value="Genomic_DNA"/>
</dbReference>
<dbReference type="PRINTS" id="PR00452">
    <property type="entry name" value="SH3DOMAIN"/>
</dbReference>
<evidence type="ECO:0000313" key="6">
    <source>
        <dbReference type="EMBL" id="KAJ1176790.1"/>
    </source>
</evidence>
<proteinExistence type="predicted"/>
<dbReference type="CDD" id="cd11874">
    <property type="entry name" value="SH3_CD2AP-like_2"/>
    <property type="match status" value="1"/>
</dbReference>
<dbReference type="GO" id="GO:0007015">
    <property type="term" value="P:actin filament organization"/>
    <property type="evidence" value="ECO:0007669"/>
    <property type="project" value="TreeGrafter"/>
</dbReference>
<feature type="coiled-coil region" evidence="3">
    <location>
        <begin position="562"/>
        <end position="614"/>
    </location>
</feature>
<dbReference type="InterPro" id="IPR035468">
    <property type="entry name" value="SH3D21_SH3"/>
</dbReference>
<keyword evidence="3" id="KW-0175">Coiled coil</keyword>
<dbReference type="PANTHER" id="PTHR14167:SF28">
    <property type="entry name" value="SH3 DOMAIN-CONTAINING PROTEIN 21"/>
    <property type="match status" value="1"/>
</dbReference>
<dbReference type="FunFam" id="2.30.30.40:FF:000072">
    <property type="entry name" value="Unconventional Myosin IB"/>
    <property type="match status" value="1"/>
</dbReference>
<dbReference type="PROSITE" id="PS50002">
    <property type="entry name" value="SH3"/>
    <property type="match status" value="3"/>
</dbReference>
<accession>A0AAV7TKP9</accession>
<organism evidence="6 7">
    <name type="scientific">Pleurodeles waltl</name>
    <name type="common">Iberian ribbed newt</name>
    <dbReference type="NCBI Taxonomy" id="8319"/>
    <lineage>
        <taxon>Eukaryota</taxon>
        <taxon>Metazoa</taxon>
        <taxon>Chordata</taxon>
        <taxon>Craniata</taxon>
        <taxon>Vertebrata</taxon>
        <taxon>Euteleostomi</taxon>
        <taxon>Amphibia</taxon>
        <taxon>Batrachia</taxon>
        <taxon>Caudata</taxon>
        <taxon>Salamandroidea</taxon>
        <taxon>Salamandridae</taxon>
        <taxon>Pleurodelinae</taxon>
        <taxon>Pleurodeles</taxon>
    </lineage>
</organism>
<keyword evidence="1 2" id="KW-0728">SH3 domain</keyword>
<feature type="region of interest" description="Disordered" evidence="4">
    <location>
        <begin position="146"/>
        <end position="183"/>
    </location>
</feature>
<dbReference type="SUPFAM" id="SSF50044">
    <property type="entry name" value="SH3-domain"/>
    <property type="match status" value="3"/>
</dbReference>
<gene>
    <name evidence="6" type="ORF">NDU88_002057</name>
</gene>
<evidence type="ECO:0000256" key="2">
    <source>
        <dbReference type="PROSITE-ProRule" id="PRU00192"/>
    </source>
</evidence>